<accession>A0A1J5TSB1</accession>
<comment type="caution">
    <text evidence="2">The sequence shown here is derived from an EMBL/GenBank/DDBJ whole genome shotgun (WGS) entry which is preliminary data.</text>
</comment>
<reference evidence="3" key="1">
    <citation type="submission" date="2016-09" db="EMBL/GenBank/DDBJ databases">
        <title>Genome Sequence of Bathymodiolus thermophilus sulfur-oxidizing gill endosymbiont.</title>
        <authorList>
            <person name="Ponnudurai R."/>
            <person name="Kleiner M."/>
            <person name="Sayavedra L."/>
            <person name="Thuermer A."/>
            <person name="Felbeck H."/>
            <person name="Schlueter R."/>
            <person name="Schweder T."/>
            <person name="Markert S."/>
        </authorList>
    </citation>
    <scope>NUCLEOTIDE SEQUENCE [LARGE SCALE GENOMIC DNA]</scope>
    <source>
        <strain evidence="3">BAT/CrabSpa'14</strain>
    </source>
</reference>
<reference evidence="2" key="2">
    <citation type="journal article" date="2017" name="Stand. Genomic Sci.">
        <title>Genome sequence of the sulfur-oxidizing Bathymodiolus thermophilus gill endosymbiont.</title>
        <authorList>
            <person name="Ponnudurai R."/>
            <person name="Sayavedra L."/>
            <person name="Kleiner M."/>
            <person name="Heiden S.E."/>
            <person name="Thurmer A."/>
            <person name="Felbeck H."/>
            <person name="Schluter R."/>
            <person name="Sievert S.M."/>
            <person name="Daniel R."/>
            <person name="Schweder T."/>
            <person name="Markert S."/>
        </authorList>
    </citation>
    <scope>NUCLEOTIDE SEQUENCE</scope>
    <source>
        <strain evidence="2">BAT/CrabSpa'14</strain>
    </source>
</reference>
<organism evidence="2 3">
    <name type="scientific">Bathymodiolus thermophilus thioautotrophic gill symbiont</name>
    <dbReference type="NCBI Taxonomy" id="2360"/>
    <lineage>
        <taxon>Bacteria</taxon>
        <taxon>Pseudomonadati</taxon>
        <taxon>Pseudomonadota</taxon>
        <taxon>Gammaproteobacteria</taxon>
        <taxon>sulfur-oxidizing symbionts</taxon>
    </lineage>
</organism>
<dbReference type="Proteomes" id="UP000182798">
    <property type="component" value="Unassembled WGS sequence"/>
</dbReference>
<evidence type="ECO:0008006" key="5">
    <source>
        <dbReference type="Google" id="ProtNLM"/>
    </source>
</evidence>
<evidence type="ECO:0000313" key="4">
    <source>
        <dbReference type="Proteomes" id="UP000643672"/>
    </source>
</evidence>
<dbReference type="EMBL" id="MIQH01001105">
    <property type="protein sequence ID" value="OIR23803.1"/>
    <property type="molecule type" value="Genomic_DNA"/>
</dbReference>
<dbReference type="AlphaFoldDB" id="A0A1J5TSB1"/>
<gene>
    <name evidence="2" type="ORF">BGC33_08190</name>
    <name evidence="1" type="ORF">THERMOS_210</name>
</gene>
<dbReference type="OrthoDB" id="9775734at2"/>
<dbReference type="Pfam" id="PF10977">
    <property type="entry name" value="DUF2797"/>
    <property type="match status" value="1"/>
</dbReference>
<sequence>MITTGGIQKMHTSLTGDNAIYQMPIGNNLVPMNELIGQEISLTFNGEITCSNCGTTTRKSYSQGYCFPCCRDLARCDLCIMKPETCHHHLGTCREPLWGLDNCFAPHIIYLANSSGVKVGITRKSNMPSRWIDQGAVQALPILEVDTRLKSGQIEIALKAFVNDKTNWRKMLKNEVDATDLIAKKQQLLAEVSDLTTNLGAITLNNEVIKINYPVIEYPNKINSLNFDKTPEISGVLQGIKGQYLLLDTGVLNIRKFSSYNLTLTY</sequence>
<name>A0A1J5TSB1_9GAMM</name>
<evidence type="ECO:0000313" key="3">
    <source>
        <dbReference type="Proteomes" id="UP000182798"/>
    </source>
</evidence>
<evidence type="ECO:0000313" key="1">
    <source>
        <dbReference type="EMBL" id="CAB5495018.1"/>
    </source>
</evidence>
<dbReference type="InterPro" id="IPR021246">
    <property type="entry name" value="DUF2797"/>
</dbReference>
<protein>
    <recommendedName>
        <fullName evidence="5">DUF2797 domain-containing protein</fullName>
    </recommendedName>
</protein>
<keyword evidence="4" id="KW-1185">Reference proteome</keyword>
<evidence type="ECO:0000313" key="2">
    <source>
        <dbReference type="EMBL" id="OIR23803.1"/>
    </source>
</evidence>
<dbReference type="EMBL" id="CAESAQ020000017">
    <property type="protein sequence ID" value="CAB5495018.1"/>
    <property type="molecule type" value="Genomic_DNA"/>
</dbReference>
<dbReference type="Proteomes" id="UP000643672">
    <property type="component" value="Unassembled WGS sequence"/>
</dbReference>
<proteinExistence type="predicted"/>
<reference evidence="1 4" key="3">
    <citation type="submission" date="2020-05" db="EMBL/GenBank/DDBJ databases">
        <authorList>
            <person name="Petersen J."/>
            <person name="Sayavedra L."/>
        </authorList>
    </citation>
    <scope>NUCLEOTIDE SEQUENCE [LARGE SCALE GENOMIC DNA]</scope>
    <source>
        <strain evidence="1">B thermophilus SOXS</strain>
    </source>
</reference>
<dbReference type="RefSeq" id="WP_071565267.1">
    <property type="nucleotide sequence ID" value="NZ_CAESAR020000080.1"/>
</dbReference>